<proteinExistence type="predicted"/>
<dbReference type="PROSITE" id="PS51257">
    <property type="entry name" value="PROKAR_LIPOPROTEIN"/>
    <property type="match status" value="1"/>
</dbReference>
<dbReference type="EMBL" id="CP042430">
    <property type="protein sequence ID" value="QEC46678.1"/>
    <property type="molecule type" value="Genomic_DNA"/>
</dbReference>
<keyword evidence="1" id="KW-0732">Signal</keyword>
<feature type="chain" id="PRO_5039364369" evidence="1">
    <location>
        <begin position="17"/>
        <end position="324"/>
    </location>
</feature>
<evidence type="ECO:0000313" key="3">
    <source>
        <dbReference type="Proteomes" id="UP000321805"/>
    </source>
</evidence>
<accession>A0A5B8U107</accession>
<gene>
    <name evidence="2" type="ORF">FSW04_03155</name>
</gene>
<dbReference type="RefSeq" id="WP_146916166.1">
    <property type="nucleotide sequence ID" value="NZ_CP042430.1"/>
</dbReference>
<name>A0A5B8U107_9ACTN</name>
<organism evidence="2 3">
    <name type="scientific">Baekduia soli</name>
    <dbReference type="NCBI Taxonomy" id="496014"/>
    <lineage>
        <taxon>Bacteria</taxon>
        <taxon>Bacillati</taxon>
        <taxon>Actinomycetota</taxon>
        <taxon>Thermoleophilia</taxon>
        <taxon>Solirubrobacterales</taxon>
        <taxon>Baekduiaceae</taxon>
        <taxon>Baekduia</taxon>
    </lineage>
</organism>
<evidence type="ECO:0000313" key="2">
    <source>
        <dbReference type="EMBL" id="QEC46678.1"/>
    </source>
</evidence>
<reference evidence="2 3" key="1">
    <citation type="journal article" date="2018" name="J. Microbiol.">
        <title>Baekduia soli gen. nov., sp. nov., a novel bacterium isolated from the soil of Baekdu Mountain and proposal of a novel family name, Baekduiaceae fam. nov.</title>
        <authorList>
            <person name="An D.S."/>
            <person name="Siddiqi M.Z."/>
            <person name="Kim K.H."/>
            <person name="Yu H.S."/>
            <person name="Im W.T."/>
        </authorList>
    </citation>
    <scope>NUCLEOTIDE SEQUENCE [LARGE SCALE GENOMIC DNA]</scope>
    <source>
        <strain evidence="2 3">BR7-21</strain>
    </source>
</reference>
<dbReference type="KEGG" id="bsol:FSW04_03155"/>
<feature type="signal peptide" evidence="1">
    <location>
        <begin position="1"/>
        <end position="16"/>
    </location>
</feature>
<dbReference type="Proteomes" id="UP000321805">
    <property type="component" value="Chromosome"/>
</dbReference>
<keyword evidence="3" id="KW-1185">Reference proteome</keyword>
<evidence type="ECO:0000256" key="1">
    <source>
        <dbReference type="SAM" id="SignalP"/>
    </source>
</evidence>
<protein>
    <submittedName>
        <fullName evidence="2">Uncharacterized protein</fullName>
    </submittedName>
</protein>
<sequence length="324" mass="33678">MRSVVLCVLPALVAVAVGCGGGSSGRTDTAQQALQLGRPGSAWRALTPAQQLDAVKDCRLGAAVAASTASGSGPAFFSDRYRAIQRLQESTLTTALDRWFAAAGHAGQSLQEGCTAVAERLADIPSVARRPHVEFALPVTGGKGPLGLEVAGPDIELVGRVSPSGARVTLSRPGDRARSTATWRIDQRGDTVRVSLRSIPLGVSYLRVDVAGPGVRRAGRLLVIDRSHAPSRRPPRTFAPVLLRGTTSRTLSVLYIPRAARATVRSDGPVTLTASGSLLVAHRPGPTTTATIRPALYHDVRIAAAGPWVLRIEPVGAAQGGGGP</sequence>
<dbReference type="AlphaFoldDB" id="A0A5B8U107"/>